<dbReference type="InterPro" id="IPR051200">
    <property type="entry name" value="Host-pathogen_enzymatic-act"/>
</dbReference>
<proteinExistence type="predicted"/>
<dbReference type="InterPro" id="IPR015943">
    <property type="entry name" value="WD40/YVTN_repeat-like_dom_sf"/>
</dbReference>
<comment type="caution">
    <text evidence="1">The sequence shown here is derived from an EMBL/GenBank/DDBJ whole genome shotgun (WGS) entry which is preliminary data.</text>
</comment>
<keyword evidence="2" id="KW-1185">Reference proteome</keyword>
<dbReference type="EMBL" id="BAAABU010000020">
    <property type="protein sequence ID" value="GAA0252304.1"/>
    <property type="molecule type" value="Genomic_DNA"/>
</dbReference>
<organism evidence="1 2">
    <name type="scientific">Saccharothrix mutabilis subsp. mutabilis</name>
    <dbReference type="NCBI Taxonomy" id="66855"/>
    <lineage>
        <taxon>Bacteria</taxon>
        <taxon>Bacillati</taxon>
        <taxon>Actinomycetota</taxon>
        <taxon>Actinomycetes</taxon>
        <taxon>Pseudonocardiales</taxon>
        <taxon>Pseudonocardiaceae</taxon>
        <taxon>Saccharothrix</taxon>
    </lineage>
</organism>
<dbReference type="PANTHER" id="PTHR47197:SF3">
    <property type="entry name" value="DIHYDRO-HEME D1 DEHYDROGENASE"/>
    <property type="match status" value="1"/>
</dbReference>
<protein>
    <submittedName>
        <fullName evidence="1">Uncharacterized protein</fullName>
    </submittedName>
</protein>
<name>A0ABN0UJP1_9PSEU</name>
<dbReference type="Gene3D" id="2.130.10.10">
    <property type="entry name" value="YVTN repeat-like/Quinoprotein amine dehydrogenase"/>
    <property type="match status" value="3"/>
</dbReference>
<sequence>MDADLVAAVPCTARGVAVSPDAGALLAVSRAGVELVDLTGAPVWARRIEVADEHPVEVQWAADGHDPVVLANRVAHALDPDTGAARRLPPGVGDRDDVTALALDTTGRLLALGTASGEVVVLDRRTAVVTRHETGGRVNALAWRPGEPALCVAVPNALQWWDLPRQAMLRSIGTTTHPVARLAWSPDGSLVAAAGTRDVFTIDTASWRGLDRRDLGGRQSPVALGFTRSGAHLLVGFGDEVAVVDRQLDLVRTLPAALREAGGLHVGGSGAVAVRATPDEVRVWRMPDTEPTPDRAATTAAVRRWAVRAARSVGRDRAVDDGVLAVRSDVLVPAGDDRWGPGFAWLDGSYVVQDADGRVVRTGDPAEEPLWAADVPAVPGGVLDVEAAGVLDVGAGGVRAVGAGGVRAVGAGGVRAVEAGGVRAVEAGGVRAVGASGRPGVEAAALVAVAFHHSEADTVLLLDAGTGQRVASVPGGQGPAWSPDGRFLAVPGPGATPDHVLVHAVRRGAPEGRPRVLPARQGVGRVAWSPDGRWLAASSGRRVVVWDSESWERVPGPAETPGRSPFGPVAWSPDGRWLAAADSGVTVWDAVTWQARRVTGAGRARGWAPALTWSPDSAMLAFPGAGAGTVALWDVTAWKVARVLPRPDGVGDVWAVRWSADDEIGVGYAGGLVLRWRLDAEVERDASPLPFDIGVLTSLGVATARAGAAVALATVADLLAVVAGRDDGRLGWLRGHAGVVALRGLRWPVAALVGVVVLLAAELPPQSGFEPPGGAFEDELAGALGAALAGASGAAPVAGALGAAAGALGAAGSVRPEVPLAALVGVLDGVDDRLLTMLGLLGPEAVAAEPLLPVRMRALREQLWALDAGQRRLLGLRLTTRAAGRAQGAGLGERAGLARHGAVNALVPTQLALPELLGLRYTRGELLYRTRQGALPPVLRSAVLVLDDSPAAHGQVGVTLRMVAHLVASALVDDHHRCAVVRTGEPGAAVFLGRAQDLTALWTGGSVRRADVGTALRTAERVADGLADPLVGPARVLVLTQEYAEVPERPSLRCIRVRYPGRVGGGGLTLRCDASAEEVLDVVVAALAG</sequence>
<dbReference type="SUPFAM" id="SSF50969">
    <property type="entry name" value="YVTN repeat-like/Quinoprotein amine dehydrogenase"/>
    <property type="match status" value="1"/>
</dbReference>
<evidence type="ECO:0000313" key="1">
    <source>
        <dbReference type="EMBL" id="GAA0252304.1"/>
    </source>
</evidence>
<dbReference type="Proteomes" id="UP001500416">
    <property type="component" value="Unassembled WGS sequence"/>
</dbReference>
<dbReference type="SMART" id="SM00320">
    <property type="entry name" value="WD40"/>
    <property type="match status" value="6"/>
</dbReference>
<dbReference type="InterPro" id="IPR011044">
    <property type="entry name" value="Quino_amine_DH_bsu"/>
</dbReference>
<gene>
    <name evidence="1" type="ORF">GCM10010492_61010</name>
</gene>
<dbReference type="Pfam" id="PF00400">
    <property type="entry name" value="WD40"/>
    <property type="match status" value="2"/>
</dbReference>
<accession>A0ABN0UJP1</accession>
<dbReference type="PANTHER" id="PTHR47197">
    <property type="entry name" value="PROTEIN NIRF"/>
    <property type="match status" value="1"/>
</dbReference>
<dbReference type="SUPFAM" id="SSF82171">
    <property type="entry name" value="DPP6 N-terminal domain-like"/>
    <property type="match status" value="1"/>
</dbReference>
<evidence type="ECO:0000313" key="2">
    <source>
        <dbReference type="Proteomes" id="UP001500416"/>
    </source>
</evidence>
<dbReference type="RefSeq" id="WP_343937397.1">
    <property type="nucleotide sequence ID" value="NZ_BAAABU010000020.1"/>
</dbReference>
<reference evidence="1 2" key="1">
    <citation type="journal article" date="2019" name="Int. J. Syst. Evol. Microbiol.">
        <title>The Global Catalogue of Microorganisms (GCM) 10K type strain sequencing project: providing services to taxonomists for standard genome sequencing and annotation.</title>
        <authorList>
            <consortium name="The Broad Institute Genomics Platform"/>
            <consortium name="The Broad Institute Genome Sequencing Center for Infectious Disease"/>
            <person name="Wu L."/>
            <person name="Ma J."/>
        </authorList>
    </citation>
    <scope>NUCLEOTIDE SEQUENCE [LARGE SCALE GENOMIC DNA]</scope>
    <source>
        <strain evidence="1 2">JCM 3380</strain>
    </source>
</reference>
<dbReference type="InterPro" id="IPR001680">
    <property type="entry name" value="WD40_rpt"/>
</dbReference>